<dbReference type="Gene3D" id="3.40.140.10">
    <property type="entry name" value="Cytidine Deaminase, domain 2"/>
    <property type="match status" value="1"/>
</dbReference>
<name>A0ABP0ZRB9_9ASCO</name>
<dbReference type="RefSeq" id="XP_066831395.1">
    <property type="nucleotide sequence ID" value="XM_066974680.1"/>
</dbReference>
<evidence type="ECO:0000313" key="4">
    <source>
        <dbReference type="Proteomes" id="UP001497383"/>
    </source>
</evidence>
<accession>A0ABP0ZRB9</accession>
<reference evidence="3 4" key="1">
    <citation type="submission" date="2024-03" db="EMBL/GenBank/DDBJ databases">
        <authorList>
            <person name="Brejova B."/>
        </authorList>
    </citation>
    <scope>NUCLEOTIDE SEQUENCE [LARGE SCALE GENOMIC DNA]</scope>
    <source>
        <strain evidence="3 4">CBS 14171</strain>
    </source>
</reference>
<dbReference type="PANTHER" id="PTHR11079:SF149">
    <property type="entry name" value="TRNA-SPECIFIC ADENOSINE DEAMINASE 2"/>
    <property type="match status" value="1"/>
</dbReference>
<dbReference type="GeneID" id="92209653"/>
<proteinExistence type="predicted"/>
<protein>
    <recommendedName>
        <fullName evidence="2">CMP/dCMP-type deaminase domain-containing protein</fullName>
    </recommendedName>
</protein>
<gene>
    <name evidence="3" type="ORF">LODBEIA_P44570</name>
</gene>
<dbReference type="Pfam" id="PF00383">
    <property type="entry name" value="dCMP_cyt_deam_1"/>
    <property type="match status" value="1"/>
</dbReference>
<dbReference type="CDD" id="cd01285">
    <property type="entry name" value="nucleoside_deaminase"/>
    <property type="match status" value="1"/>
</dbReference>
<evidence type="ECO:0000313" key="3">
    <source>
        <dbReference type="EMBL" id="CAK9440357.1"/>
    </source>
</evidence>
<sequence length="259" mass="29432">MAVALFIGYKALLRNETPVACIVTKGDEILSIGYNYTNTSLNGTKHAEFIACSRLADDTNFQELTLYVTVEPCIMCASYLRQLHFGKVVFGCGNDRFGGAGTILSVHNDREFANAPFQALDGICRTEAIQLLRNFYIQENESAPSPKVKKNKNIDEKEYPMNPLESSRMEHASFYGKERLIQSGRELTPKANLGYSIANYLDIHRLRKVPYLEKELGDVTLQQLEEFSSLFYDVDKDGQVVYSKQVERYQPKRRKLSES</sequence>
<keyword evidence="4" id="KW-1185">Reference proteome</keyword>
<evidence type="ECO:0000256" key="1">
    <source>
        <dbReference type="ARBA" id="ARBA00022801"/>
    </source>
</evidence>
<dbReference type="Proteomes" id="UP001497383">
    <property type="component" value="Chromosome 5"/>
</dbReference>
<dbReference type="InterPro" id="IPR002125">
    <property type="entry name" value="CMP_dCMP_dom"/>
</dbReference>
<evidence type="ECO:0000259" key="2">
    <source>
        <dbReference type="PROSITE" id="PS51747"/>
    </source>
</evidence>
<dbReference type="EMBL" id="OZ022409">
    <property type="protein sequence ID" value="CAK9440357.1"/>
    <property type="molecule type" value="Genomic_DNA"/>
</dbReference>
<feature type="domain" description="CMP/dCMP-type deaminase" evidence="2">
    <location>
        <begin position="1"/>
        <end position="104"/>
    </location>
</feature>
<dbReference type="PROSITE" id="PS51747">
    <property type="entry name" value="CYT_DCMP_DEAMINASES_2"/>
    <property type="match status" value="1"/>
</dbReference>
<organism evidence="3 4">
    <name type="scientific">Lodderomyces beijingensis</name>
    <dbReference type="NCBI Taxonomy" id="1775926"/>
    <lineage>
        <taxon>Eukaryota</taxon>
        <taxon>Fungi</taxon>
        <taxon>Dikarya</taxon>
        <taxon>Ascomycota</taxon>
        <taxon>Saccharomycotina</taxon>
        <taxon>Pichiomycetes</taxon>
        <taxon>Debaryomycetaceae</taxon>
        <taxon>Candida/Lodderomyces clade</taxon>
        <taxon>Lodderomyces</taxon>
    </lineage>
</organism>
<dbReference type="PANTHER" id="PTHR11079">
    <property type="entry name" value="CYTOSINE DEAMINASE FAMILY MEMBER"/>
    <property type="match status" value="1"/>
</dbReference>
<dbReference type="InterPro" id="IPR016193">
    <property type="entry name" value="Cytidine_deaminase-like"/>
</dbReference>
<keyword evidence="1" id="KW-0378">Hydrolase</keyword>
<dbReference type="SUPFAM" id="SSF53927">
    <property type="entry name" value="Cytidine deaminase-like"/>
    <property type="match status" value="1"/>
</dbReference>